<dbReference type="SMART" id="SM00487">
    <property type="entry name" value="DEXDc"/>
    <property type="match status" value="1"/>
</dbReference>
<feature type="domain" description="Helicase ATP-binding" evidence="2">
    <location>
        <begin position="48"/>
        <end position="211"/>
    </location>
</feature>
<dbReference type="InterPro" id="IPR014001">
    <property type="entry name" value="Helicase_ATP-bd"/>
</dbReference>
<dbReference type="PANTHER" id="PTHR47396:SF1">
    <property type="entry name" value="ATP-DEPENDENT HELICASE IRC3-RELATED"/>
    <property type="match status" value="1"/>
</dbReference>
<dbReference type="GO" id="GO:0036121">
    <property type="term" value="F:double-stranded DNA helicase activity"/>
    <property type="evidence" value="ECO:0007669"/>
    <property type="project" value="TreeGrafter"/>
</dbReference>
<evidence type="ECO:0008006" key="6">
    <source>
        <dbReference type="Google" id="ProtNLM"/>
    </source>
</evidence>
<dbReference type="SUPFAM" id="SSF52540">
    <property type="entry name" value="P-loop containing nucleoside triphosphate hydrolases"/>
    <property type="match status" value="1"/>
</dbReference>
<keyword evidence="1" id="KW-0378">Hydrolase</keyword>
<dbReference type="GO" id="GO:0016787">
    <property type="term" value="F:hydrolase activity"/>
    <property type="evidence" value="ECO:0007669"/>
    <property type="project" value="InterPro"/>
</dbReference>
<keyword evidence="5" id="KW-1185">Reference proteome</keyword>
<dbReference type="PROSITE" id="PS51194">
    <property type="entry name" value="HELICASE_CTER"/>
    <property type="match status" value="1"/>
</dbReference>
<dbReference type="InterPro" id="IPR006935">
    <property type="entry name" value="Helicase/UvrB_N"/>
</dbReference>
<dbReference type="CDD" id="cd18032">
    <property type="entry name" value="DEXHc_RE_I_III_res"/>
    <property type="match status" value="1"/>
</dbReference>
<dbReference type="GO" id="GO:0005759">
    <property type="term" value="C:mitochondrial matrix"/>
    <property type="evidence" value="ECO:0007669"/>
    <property type="project" value="TreeGrafter"/>
</dbReference>
<name>A0A8H3FT84_9LECA</name>
<dbReference type="SMART" id="SM00490">
    <property type="entry name" value="HELICc"/>
    <property type="match status" value="1"/>
</dbReference>
<sequence>MISKGLYHTRHVCLRQKLLAQRLCGLATLARKIELRPYQEECIQAVLDNLALGQKRLGVSLATGSGKTVIFTHLIDRVPSQNTQATRTLILVHRRELVEQAARHCQELYPGRSVEVEMGNIHASGYADITIASVLSIISPERLAKFDPQRFKLVLVDEAHHIVASSYLKVLEHFKLDKPSKDSPALVGVSATLSRFDGLSLNTALDHIVFHKDYIDMIEERWLANVIFTTVETKIDLRRVKSAASGDFLASSLSKAVNNRPTNELTVQAWKDKAFTRRSTLVFCVDVAHVQALTEAFRDHGIDARYIVGSDLIRDREATLDAFRQGKFPVLVNCSIFTEGTDIPNIDCVLLARPTKSRNLLVQMVGRGMRLYSEKENCHVIDMVSSLEAGLVCTPTLFGLDPTEILEEADIDRVNQIREHILHAPAPVSDTSTMSLSQSMDYKDYGSVQDLLQDTTGEHHIRSISMLSWVQVAGNRYVLMDEGGGYLTIEQIAEEDYRVRHTAKLPFVPSESKRTWKPLLRPREIAKSDSLVNAIHAADTYAGKHFIRRIIARNQAWRKHPATEGQLAFINKLRGPDEQLGGSDIDKGQAGDMITKIKFGAKGRFDRIKATLKRKQRAEEKREATEEIRNREIVRVGAVS</sequence>
<keyword evidence="1" id="KW-0067">ATP-binding</keyword>
<dbReference type="GO" id="GO:0070125">
    <property type="term" value="P:mitochondrial translational elongation"/>
    <property type="evidence" value="ECO:0007669"/>
    <property type="project" value="TreeGrafter"/>
</dbReference>
<dbReference type="PANTHER" id="PTHR47396">
    <property type="entry name" value="TYPE I RESTRICTION ENZYME ECOKI R PROTEIN"/>
    <property type="match status" value="1"/>
</dbReference>
<reference evidence="4" key="1">
    <citation type="submission" date="2021-03" db="EMBL/GenBank/DDBJ databases">
        <authorList>
            <person name="Tagirdzhanova G."/>
        </authorList>
    </citation>
    <scope>NUCLEOTIDE SEQUENCE</scope>
</reference>
<dbReference type="Pfam" id="PF04851">
    <property type="entry name" value="ResIII"/>
    <property type="match status" value="1"/>
</dbReference>
<dbReference type="GO" id="GO:0061749">
    <property type="term" value="F:forked DNA-dependent helicase activity"/>
    <property type="evidence" value="ECO:0007669"/>
    <property type="project" value="TreeGrafter"/>
</dbReference>
<accession>A0A8H3FT84</accession>
<dbReference type="Proteomes" id="UP000664169">
    <property type="component" value="Unassembled WGS sequence"/>
</dbReference>
<dbReference type="Gene3D" id="3.40.50.300">
    <property type="entry name" value="P-loop containing nucleotide triphosphate hydrolases"/>
    <property type="match status" value="2"/>
</dbReference>
<dbReference type="AlphaFoldDB" id="A0A8H3FT84"/>
<evidence type="ECO:0000313" key="4">
    <source>
        <dbReference type="EMBL" id="CAF9928667.1"/>
    </source>
</evidence>
<dbReference type="InterPro" id="IPR027417">
    <property type="entry name" value="P-loop_NTPase"/>
</dbReference>
<evidence type="ECO:0000256" key="1">
    <source>
        <dbReference type="ARBA" id="ARBA00022806"/>
    </source>
</evidence>
<dbReference type="Pfam" id="PF00271">
    <property type="entry name" value="Helicase_C"/>
    <property type="match status" value="1"/>
</dbReference>
<dbReference type="GO" id="GO:0032042">
    <property type="term" value="P:mitochondrial DNA metabolic process"/>
    <property type="evidence" value="ECO:0007669"/>
    <property type="project" value="TreeGrafter"/>
</dbReference>
<proteinExistence type="predicted"/>
<dbReference type="InterPro" id="IPR050742">
    <property type="entry name" value="Helicase_Restrict-Modif_Enz"/>
</dbReference>
<gene>
    <name evidence="4" type="ORF">GOMPHAMPRED_005202</name>
</gene>
<dbReference type="OrthoDB" id="16911at2759"/>
<dbReference type="EMBL" id="CAJPDQ010000030">
    <property type="protein sequence ID" value="CAF9928667.1"/>
    <property type="molecule type" value="Genomic_DNA"/>
</dbReference>
<dbReference type="GO" id="GO:0005524">
    <property type="term" value="F:ATP binding"/>
    <property type="evidence" value="ECO:0007669"/>
    <property type="project" value="InterPro"/>
</dbReference>
<protein>
    <recommendedName>
        <fullName evidence="6">P-loop containing nucleoside triphosphate hydrolase protein</fullName>
    </recommendedName>
</protein>
<keyword evidence="1" id="KW-0347">Helicase</keyword>
<evidence type="ECO:0000259" key="2">
    <source>
        <dbReference type="PROSITE" id="PS51192"/>
    </source>
</evidence>
<dbReference type="CDD" id="cd18799">
    <property type="entry name" value="SF2_C_EcoAI-like"/>
    <property type="match status" value="1"/>
</dbReference>
<feature type="domain" description="Helicase C-terminal" evidence="3">
    <location>
        <begin position="266"/>
        <end position="437"/>
    </location>
</feature>
<dbReference type="PROSITE" id="PS51192">
    <property type="entry name" value="HELICASE_ATP_BIND_1"/>
    <property type="match status" value="1"/>
</dbReference>
<evidence type="ECO:0000313" key="5">
    <source>
        <dbReference type="Proteomes" id="UP000664169"/>
    </source>
</evidence>
<evidence type="ECO:0000259" key="3">
    <source>
        <dbReference type="PROSITE" id="PS51194"/>
    </source>
</evidence>
<comment type="caution">
    <text evidence="4">The sequence shown here is derived from an EMBL/GenBank/DDBJ whole genome shotgun (WGS) entry which is preliminary data.</text>
</comment>
<dbReference type="GO" id="GO:0000403">
    <property type="term" value="F:Y-form DNA binding"/>
    <property type="evidence" value="ECO:0007669"/>
    <property type="project" value="TreeGrafter"/>
</dbReference>
<keyword evidence="1" id="KW-0547">Nucleotide-binding</keyword>
<organism evidence="4 5">
    <name type="scientific">Gomphillus americanus</name>
    <dbReference type="NCBI Taxonomy" id="1940652"/>
    <lineage>
        <taxon>Eukaryota</taxon>
        <taxon>Fungi</taxon>
        <taxon>Dikarya</taxon>
        <taxon>Ascomycota</taxon>
        <taxon>Pezizomycotina</taxon>
        <taxon>Lecanoromycetes</taxon>
        <taxon>OSLEUM clade</taxon>
        <taxon>Ostropomycetidae</taxon>
        <taxon>Ostropales</taxon>
        <taxon>Graphidaceae</taxon>
        <taxon>Gomphilloideae</taxon>
        <taxon>Gomphillus</taxon>
    </lineage>
</organism>
<dbReference type="InterPro" id="IPR001650">
    <property type="entry name" value="Helicase_C-like"/>
</dbReference>